<protein>
    <submittedName>
        <fullName evidence="1">Uncharacterized protein</fullName>
    </submittedName>
</protein>
<comment type="caution">
    <text evidence="1">The sequence shown here is derived from an EMBL/GenBank/DDBJ whole genome shotgun (WGS) entry which is preliminary data.</text>
</comment>
<proteinExistence type="predicted"/>
<organism evidence="1 2">
    <name type="scientific">Protopolystoma xenopodis</name>
    <dbReference type="NCBI Taxonomy" id="117903"/>
    <lineage>
        <taxon>Eukaryota</taxon>
        <taxon>Metazoa</taxon>
        <taxon>Spiralia</taxon>
        <taxon>Lophotrochozoa</taxon>
        <taxon>Platyhelminthes</taxon>
        <taxon>Monogenea</taxon>
        <taxon>Polyopisthocotylea</taxon>
        <taxon>Polystomatidea</taxon>
        <taxon>Polystomatidae</taxon>
        <taxon>Protopolystoma</taxon>
    </lineage>
</organism>
<dbReference type="AlphaFoldDB" id="A0A3S5FDG6"/>
<evidence type="ECO:0000313" key="1">
    <source>
        <dbReference type="EMBL" id="VEL18686.1"/>
    </source>
</evidence>
<name>A0A3S5FDG6_9PLAT</name>
<accession>A0A3S5FDG6</accession>
<dbReference type="Proteomes" id="UP000784294">
    <property type="component" value="Unassembled WGS sequence"/>
</dbReference>
<sequence>MAGLLLPSTNFIRKPPEPLLLRLHGIPTSPHSLHPLSPGKSPAFSNSNPAEMAAALVADHQRQEQQVRLLQANDVPGDGERGVWQRLAASSLASEVSGAFSLWEEPLFDFMFLTSEGTVSSVSSSGFENWRVGCLFTFKMTGHFFYIVVEELNA</sequence>
<dbReference type="EMBL" id="CAAALY010038141">
    <property type="protein sequence ID" value="VEL18686.1"/>
    <property type="molecule type" value="Genomic_DNA"/>
</dbReference>
<evidence type="ECO:0000313" key="2">
    <source>
        <dbReference type="Proteomes" id="UP000784294"/>
    </source>
</evidence>
<keyword evidence="2" id="KW-1185">Reference proteome</keyword>
<gene>
    <name evidence="1" type="ORF">PXEA_LOCUS12126</name>
</gene>
<reference evidence="1" key="1">
    <citation type="submission" date="2018-11" db="EMBL/GenBank/DDBJ databases">
        <authorList>
            <consortium name="Pathogen Informatics"/>
        </authorList>
    </citation>
    <scope>NUCLEOTIDE SEQUENCE</scope>
</reference>